<organism evidence="3 4">
    <name type="scientific">Pseudallescheria apiosperma</name>
    <name type="common">Scedosporium apiospermum</name>
    <dbReference type="NCBI Taxonomy" id="563466"/>
    <lineage>
        <taxon>Eukaryota</taxon>
        <taxon>Fungi</taxon>
        <taxon>Dikarya</taxon>
        <taxon>Ascomycota</taxon>
        <taxon>Pezizomycotina</taxon>
        <taxon>Sordariomycetes</taxon>
        <taxon>Hypocreomycetidae</taxon>
        <taxon>Microascales</taxon>
        <taxon>Microascaceae</taxon>
        <taxon>Scedosporium</taxon>
    </lineage>
</organism>
<gene>
    <name evidence="3" type="ORF">SAPIO_CDS9375</name>
</gene>
<keyword evidence="2" id="KW-0812">Transmembrane</keyword>
<dbReference type="OrthoDB" id="5428901at2759"/>
<evidence type="ECO:0000313" key="4">
    <source>
        <dbReference type="Proteomes" id="UP000028545"/>
    </source>
</evidence>
<feature type="transmembrane region" description="Helical" evidence="2">
    <location>
        <begin position="1233"/>
        <end position="1251"/>
    </location>
</feature>
<evidence type="ECO:0000256" key="1">
    <source>
        <dbReference type="SAM" id="MobiDB-lite"/>
    </source>
</evidence>
<feature type="compositionally biased region" description="Low complexity" evidence="1">
    <location>
        <begin position="464"/>
        <end position="475"/>
    </location>
</feature>
<keyword evidence="4" id="KW-1185">Reference proteome</keyword>
<dbReference type="Proteomes" id="UP000028545">
    <property type="component" value="Unassembled WGS sequence"/>
</dbReference>
<sequence>MWRPSSTKPRGISAYEYNTRYNLQPTEDQEEARDVAERKGYSTAFKKRPDYKPTALRWYFIVLQIILLCVMIAIVAYCRAKMPDSDNTATIEERSLNLDWEAKGGLGMGVFKRHEEPAQMTGVDGLVIPPHGVRAFAGPTPVLAARETSPTVAPTAAPSATPSYSPSFFIADIITIMKPSYIQSLIEDSSTLVSQAEQEKNGIEIDTEIPLVPCGTSTVCTTTITRKVITTLIIPATTEVFTITMGATTIYHITEVEETVTQPDVVFTTDVVTEIEDVSEVVETTVFTLGKPPLPGDGSFPGNSTRPPAPPQLTTQTRTSSQTITQTVTTPSVGTSAGTTGVITKTLTETEVIPKEALATRTGEEQTYFQLGETTIEVTYTPPPQERVAGVAEPPVTQIITTVDPGKTVVDVVQDQPFQVVVNDNNEVKTVVVGAQVDQVVQQVGGDVTNMVVVVTPVPVGVGRAGSNGKSGSNNPGQAGQFGNPGDGSGNVQNFGDPDRGGSNSGQGNSNSGQGNSNSGQGNSNSGQGNSNSEQGHSNSGQGNSNSGQGNSNSGQGGSRPGLSGSVAGQGGSDNSGQDGSRLGQGGSDNLGQGGSRPGQSGSGNSGQGGSSAGQGGSDNLGQGNSGQGNSGQGNSGQGGSRPGQGGARPGQDGSGSDQQDFGDDSGFDGGFAPISLTVVSHVGGQLTVFTTQDSPQTIVTTNPDGSPTTIITTPPPRVATSTIGGSLTTFEIVTTPTASDLLSFTVVSTIGGTLSTILTTKEPTTYVTTLSGTPTTITSTPSARTVTSTMKATTRTIVSVTTPTPTDEPPQTETKVYNVDAAKYFLGKFLPALLAIILAIPLRIIDLNAKLYQPFYTLNQERGALGPDSMTLHFNGFKALTKPFEMLFQGHPMTFLTSIILWGSSLMVPLATEAIGLKIHGKCTINSIVGCGLELGVSPGPTHALLALLALIVTFLLVLLFITRNYESGLFANPWNLAGIASLARCRDVRIHSSKKETIRKEITERRYGFGFFRNGENRDEYGIVLLDDSGQNLRQDRDNDATIDNHSDSEEDDHVYDAPAGPARRRSSSLSTENQRTSVPFLALTYPWRIIFILFLLGLFIVILYYHVKVMDQSDPGLRSFMNSRKFGARFLFAGFGVIITLAWFAFFVSVAIITPYQLMAESPQPPERSILLSRPSHGIYGIYAAIKETNIFLVLVSFIAILVEFLPLLLANVPFNLTQTKLTHDICARLSLVILAIMIGTLVASFFIKWPKMPVDPRSLAGAMYYVSGSDILLSRVEGGAKMDGEERERRVKEYGGRYYYGNIGAKGRVGVEADEGAGIGDDVETAYHGHRI</sequence>
<feature type="compositionally biased region" description="Low complexity" evidence="1">
    <location>
        <begin position="650"/>
        <end position="660"/>
    </location>
</feature>
<proteinExistence type="predicted"/>
<accession>A0A084FWP4</accession>
<feature type="transmembrane region" description="Helical" evidence="2">
    <location>
        <begin position="944"/>
        <end position="963"/>
    </location>
</feature>
<feature type="region of interest" description="Disordered" evidence="1">
    <location>
        <begin position="1034"/>
        <end position="1073"/>
    </location>
</feature>
<feature type="compositionally biased region" description="Low complexity" evidence="1">
    <location>
        <begin position="506"/>
        <end position="554"/>
    </location>
</feature>
<dbReference type="VEuPathDB" id="FungiDB:SAPIO_CDS9375"/>
<feature type="transmembrane region" description="Helical" evidence="2">
    <location>
        <begin position="1088"/>
        <end position="1110"/>
    </location>
</feature>
<dbReference type="OMA" id="ISAYEYN"/>
<dbReference type="InterPro" id="IPR021840">
    <property type="entry name" value="DUF3433"/>
</dbReference>
<feature type="region of interest" description="Disordered" evidence="1">
    <location>
        <begin position="288"/>
        <end position="337"/>
    </location>
</feature>
<evidence type="ECO:0000256" key="2">
    <source>
        <dbReference type="SAM" id="Phobius"/>
    </source>
</evidence>
<feature type="compositionally biased region" description="Gly residues" evidence="1">
    <location>
        <begin position="583"/>
        <end position="649"/>
    </location>
</feature>
<dbReference type="GeneID" id="27728447"/>
<feature type="transmembrane region" description="Helical" evidence="2">
    <location>
        <begin position="1194"/>
        <end position="1213"/>
    </location>
</feature>
<dbReference type="HOGENOM" id="CLU_005137_1_0_1"/>
<name>A0A084FWP4_PSEDA</name>
<keyword evidence="2" id="KW-1133">Transmembrane helix</keyword>
<evidence type="ECO:0000313" key="3">
    <source>
        <dbReference type="EMBL" id="KEZ39506.1"/>
    </source>
</evidence>
<dbReference type="PANTHER" id="PTHR37544:SF3">
    <property type="entry name" value="SPRAY"/>
    <property type="match status" value="1"/>
</dbReference>
<dbReference type="KEGG" id="sapo:SAPIO_CDS9375"/>
<dbReference type="Pfam" id="PF11915">
    <property type="entry name" value="DUF3433"/>
    <property type="match status" value="2"/>
</dbReference>
<dbReference type="EMBL" id="JOWA01000143">
    <property type="protein sequence ID" value="KEZ39506.1"/>
    <property type="molecule type" value="Genomic_DNA"/>
</dbReference>
<comment type="caution">
    <text evidence="3">The sequence shown here is derived from an EMBL/GenBank/DDBJ whole genome shotgun (WGS) entry which is preliminary data.</text>
</comment>
<feature type="transmembrane region" description="Helical" evidence="2">
    <location>
        <begin position="56"/>
        <end position="77"/>
    </location>
</feature>
<feature type="compositionally biased region" description="Low complexity" evidence="1">
    <location>
        <begin position="312"/>
        <end position="336"/>
    </location>
</feature>
<feature type="transmembrane region" description="Helical" evidence="2">
    <location>
        <begin position="1130"/>
        <end position="1156"/>
    </location>
</feature>
<evidence type="ECO:0008006" key="5">
    <source>
        <dbReference type="Google" id="ProtNLM"/>
    </source>
</evidence>
<dbReference type="RefSeq" id="XP_016639305.1">
    <property type="nucleotide sequence ID" value="XM_016790795.1"/>
</dbReference>
<feature type="compositionally biased region" description="Basic and acidic residues" evidence="1">
    <location>
        <begin position="1036"/>
        <end position="1050"/>
    </location>
</feature>
<reference evidence="3 4" key="1">
    <citation type="journal article" date="2014" name="Genome Announc.">
        <title>Draft genome sequence of the pathogenic fungus Scedosporium apiospermum.</title>
        <authorList>
            <person name="Vandeputte P."/>
            <person name="Ghamrawi S."/>
            <person name="Rechenmann M."/>
            <person name="Iltis A."/>
            <person name="Giraud S."/>
            <person name="Fleury M."/>
            <person name="Thornton C."/>
            <person name="Delhaes L."/>
            <person name="Meyer W."/>
            <person name="Papon N."/>
            <person name="Bouchara J.P."/>
        </authorList>
    </citation>
    <scope>NUCLEOTIDE SEQUENCE [LARGE SCALE GENOMIC DNA]</scope>
    <source>
        <strain evidence="3 4">IHEM 14462</strain>
    </source>
</reference>
<feature type="region of interest" description="Disordered" evidence="1">
    <location>
        <begin position="464"/>
        <end position="670"/>
    </location>
</feature>
<keyword evidence="2" id="KW-0472">Membrane</keyword>
<protein>
    <recommendedName>
        <fullName evidence="5">Zonadhesin</fullName>
    </recommendedName>
</protein>
<dbReference type="PANTHER" id="PTHR37544">
    <property type="entry name" value="SPRAY-RELATED"/>
    <property type="match status" value="1"/>
</dbReference>